<dbReference type="AlphaFoldDB" id="A0A1G8QE81"/>
<reference evidence="3" key="1">
    <citation type="submission" date="2016-10" db="EMBL/GenBank/DDBJ databases">
        <authorList>
            <person name="Varghese N."/>
            <person name="Submissions S."/>
        </authorList>
    </citation>
    <scope>NUCLEOTIDE SEQUENCE [LARGE SCALE GENOMIC DNA]</scope>
    <source>
        <strain evidence="3">CGMCC 1.10783</strain>
    </source>
</reference>
<dbReference type="STRING" id="1045773.SAMN05216555_106153"/>
<evidence type="ECO:0000256" key="1">
    <source>
        <dbReference type="ARBA" id="ARBA00023002"/>
    </source>
</evidence>
<dbReference type="InterPro" id="IPR036010">
    <property type="entry name" value="2Fe-2S_ferredoxin-like_sf"/>
</dbReference>
<dbReference type="GO" id="GO:0016491">
    <property type="term" value="F:oxidoreductase activity"/>
    <property type="evidence" value="ECO:0007669"/>
    <property type="project" value="UniProtKB-KW"/>
</dbReference>
<dbReference type="Proteomes" id="UP000182130">
    <property type="component" value="Unassembled WGS sequence"/>
</dbReference>
<protein>
    <submittedName>
        <fullName evidence="2">2Fe-2S iron-sulfur cluster binding domain-containing protein</fullName>
    </submittedName>
</protein>
<dbReference type="InterPro" id="IPR042204">
    <property type="entry name" value="2Fe-2S-bd_N"/>
</dbReference>
<proteinExistence type="predicted"/>
<dbReference type="Pfam" id="PF13510">
    <property type="entry name" value="Fer2_4"/>
    <property type="match status" value="1"/>
</dbReference>
<sequence length="83" mass="8603">MNPQPVTITFDGRPLTAAAGQSVGAALASQGVTAWRSTRKGGRPRGLFCGIGVCFDCLVTVDGETNQRACLVEVCEGMEVEGS</sequence>
<dbReference type="EMBL" id="FNEI01000006">
    <property type="protein sequence ID" value="SDJ03082.1"/>
    <property type="molecule type" value="Genomic_DNA"/>
</dbReference>
<dbReference type="SUPFAM" id="SSF54292">
    <property type="entry name" value="2Fe-2S ferredoxin-like"/>
    <property type="match status" value="1"/>
</dbReference>
<evidence type="ECO:0000313" key="3">
    <source>
        <dbReference type="Proteomes" id="UP000182130"/>
    </source>
</evidence>
<keyword evidence="1" id="KW-0560">Oxidoreductase</keyword>
<organism evidence="2 3">
    <name type="scientific">Arthrobacter cupressi</name>
    <dbReference type="NCBI Taxonomy" id="1045773"/>
    <lineage>
        <taxon>Bacteria</taxon>
        <taxon>Bacillati</taxon>
        <taxon>Actinomycetota</taxon>
        <taxon>Actinomycetes</taxon>
        <taxon>Micrococcales</taxon>
        <taxon>Micrococcaceae</taxon>
        <taxon>Arthrobacter</taxon>
    </lineage>
</organism>
<gene>
    <name evidence="2" type="ORF">SAMN05216555_106153</name>
</gene>
<keyword evidence="3" id="KW-1185">Reference proteome</keyword>
<dbReference type="RefSeq" id="WP_175453528.1">
    <property type="nucleotide sequence ID" value="NZ_FNEI01000006.1"/>
</dbReference>
<dbReference type="Gene3D" id="3.10.20.440">
    <property type="entry name" value="2Fe-2S iron-sulphur cluster binding domain, sarcosine oxidase, alpha subunit, N-terminal domain"/>
    <property type="match status" value="1"/>
</dbReference>
<accession>A0A1G8QE81</accession>
<name>A0A1G8QE81_9MICC</name>
<evidence type="ECO:0000313" key="2">
    <source>
        <dbReference type="EMBL" id="SDJ03082.1"/>
    </source>
</evidence>
<dbReference type="GO" id="GO:0051536">
    <property type="term" value="F:iron-sulfur cluster binding"/>
    <property type="evidence" value="ECO:0007669"/>
    <property type="project" value="InterPro"/>
</dbReference>